<dbReference type="EMBL" id="JH688217">
    <property type="protein sequence ID" value="EJD33462.1"/>
    <property type="molecule type" value="Genomic_DNA"/>
</dbReference>
<dbReference type="PROSITE" id="PS50600">
    <property type="entry name" value="ULP_PROTEASE"/>
    <property type="match status" value="1"/>
</dbReference>
<evidence type="ECO:0000313" key="6">
    <source>
        <dbReference type="EMBL" id="EJD33462.1"/>
    </source>
</evidence>
<evidence type="ECO:0000313" key="7">
    <source>
        <dbReference type="Proteomes" id="UP000006514"/>
    </source>
</evidence>
<dbReference type="Gene3D" id="3.40.395.10">
    <property type="entry name" value="Adenoviral Proteinase, Chain A"/>
    <property type="match status" value="1"/>
</dbReference>
<proteinExistence type="inferred from homology"/>
<evidence type="ECO:0000256" key="2">
    <source>
        <dbReference type="ARBA" id="ARBA00022670"/>
    </source>
</evidence>
<dbReference type="KEGG" id="adl:AURDEDRAFT_177455"/>
<organism evidence="6 7">
    <name type="scientific">Auricularia subglabra (strain TFB-10046 / SS5)</name>
    <name type="common">White-rot fungus</name>
    <name type="synonym">Auricularia delicata (strain TFB10046)</name>
    <dbReference type="NCBI Taxonomy" id="717982"/>
    <lineage>
        <taxon>Eukaryota</taxon>
        <taxon>Fungi</taxon>
        <taxon>Dikarya</taxon>
        <taxon>Basidiomycota</taxon>
        <taxon>Agaricomycotina</taxon>
        <taxon>Agaricomycetes</taxon>
        <taxon>Auriculariales</taxon>
        <taxon>Auriculariaceae</taxon>
        <taxon>Auricularia</taxon>
    </lineage>
</organism>
<accession>J0WNQ6</accession>
<keyword evidence="7" id="KW-1185">Reference proteome</keyword>
<dbReference type="InParanoid" id="J0WNQ6"/>
<gene>
    <name evidence="6" type="ORF">AURDEDRAFT_177455</name>
</gene>
<comment type="similarity">
    <text evidence="1">Belongs to the peptidase C48 family.</text>
</comment>
<evidence type="ECO:0000259" key="5">
    <source>
        <dbReference type="PROSITE" id="PS50600"/>
    </source>
</evidence>
<dbReference type="Pfam" id="PF02902">
    <property type="entry name" value="Peptidase_C48"/>
    <property type="match status" value="1"/>
</dbReference>
<feature type="compositionally biased region" description="Acidic residues" evidence="4">
    <location>
        <begin position="18"/>
        <end position="38"/>
    </location>
</feature>
<dbReference type="InterPro" id="IPR003653">
    <property type="entry name" value="Peptidase_C48_C"/>
</dbReference>
<dbReference type="AlphaFoldDB" id="J0WNQ6"/>
<keyword evidence="3" id="KW-0378">Hydrolase</keyword>
<dbReference type="OrthoDB" id="1939479at2759"/>
<name>J0WNQ6_AURST</name>
<sequence>NTRPRRLQAGRWVHDAIDVDDLDASADSDSGESEDEDTIPSRNAHSRRLTAQPYEEAMPKHLHAWPQAQFVQPSSWERLVTCGRRLNDEVVNAGVSALAAEYPKRLSKLTALSSYEISQYKDGLGAEDLYQLVKRAQSWAQDVVVVPITKSDTHWVFTHWVLAVVWPKLGYIELFDSLGRGWWAERYAQVVLGYFRTATAFARSVSSKVKPLPGDWTYVAMVDRATQSNTYDCALCVLTTAVALCDGKRCTSLVEDDMPRALCT</sequence>
<dbReference type="eggNOG" id="ENOG502SGRS">
    <property type="taxonomic scope" value="Eukaryota"/>
</dbReference>
<feature type="domain" description="Ubiquitin-like protease family profile" evidence="5">
    <location>
        <begin position="47"/>
        <end position="244"/>
    </location>
</feature>
<dbReference type="GO" id="GO:0008234">
    <property type="term" value="F:cysteine-type peptidase activity"/>
    <property type="evidence" value="ECO:0007669"/>
    <property type="project" value="InterPro"/>
</dbReference>
<evidence type="ECO:0000256" key="3">
    <source>
        <dbReference type="ARBA" id="ARBA00022801"/>
    </source>
</evidence>
<feature type="region of interest" description="Disordered" evidence="4">
    <location>
        <begin position="18"/>
        <end position="46"/>
    </location>
</feature>
<dbReference type="SUPFAM" id="SSF54001">
    <property type="entry name" value="Cysteine proteinases"/>
    <property type="match status" value="1"/>
</dbReference>
<dbReference type="Proteomes" id="UP000006514">
    <property type="component" value="Unassembled WGS sequence"/>
</dbReference>
<dbReference type="GO" id="GO:0006508">
    <property type="term" value="P:proteolysis"/>
    <property type="evidence" value="ECO:0007669"/>
    <property type="project" value="UniProtKB-KW"/>
</dbReference>
<reference evidence="7" key="1">
    <citation type="journal article" date="2012" name="Science">
        <title>The Paleozoic origin of enzymatic lignin decomposition reconstructed from 31 fungal genomes.</title>
        <authorList>
            <person name="Floudas D."/>
            <person name="Binder M."/>
            <person name="Riley R."/>
            <person name="Barry K."/>
            <person name="Blanchette R.A."/>
            <person name="Henrissat B."/>
            <person name="Martinez A.T."/>
            <person name="Otillar R."/>
            <person name="Spatafora J.W."/>
            <person name="Yadav J.S."/>
            <person name="Aerts A."/>
            <person name="Benoit I."/>
            <person name="Boyd A."/>
            <person name="Carlson A."/>
            <person name="Copeland A."/>
            <person name="Coutinho P.M."/>
            <person name="de Vries R.P."/>
            <person name="Ferreira P."/>
            <person name="Findley K."/>
            <person name="Foster B."/>
            <person name="Gaskell J."/>
            <person name="Glotzer D."/>
            <person name="Gorecki P."/>
            <person name="Heitman J."/>
            <person name="Hesse C."/>
            <person name="Hori C."/>
            <person name="Igarashi K."/>
            <person name="Jurgens J.A."/>
            <person name="Kallen N."/>
            <person name="Kersten P."/>
            <person name="Kohler A."/>
            <person name="Kuees U."/>
            <person name="Kumar T.K.A."/>
            <person name="Kuo A."/>
            <person name="LaButti K."/>
            <person name="Larrondo L.F."/>
            <person name="Lindquist E."/>
            <person name="Ling A."/>
            <person name="Lombard V."/>
            <person name="Lucas S."/>
            <person name="Lundell T."/>
            <person name="Martin R."/>
            <person name="McLaughlin D.J."/>
            <person name="Morgenstern I."/>
            <person name="Morin E."/>
            <person name="Murat C."/>
            <person name="Nagy L.G."/>
            <person name="Nolan M."/>
            <person name="Ohm R.A."/>
            <person name="Patyshakuliyeva A."/>
            <person name="Rokas A."/>
            <person name="Ruiz-Duenas F.J."/>
            <person name="Sabat G."/>
            <person name="Salamov A."/>
            <person name="Samejima M."/>
            <person name="Schmutz J."/>
            <person name="Slot J.C."/>
            <person name="St John F."/>
            <person name="Stenlid J."/>
            <person name="Sun H."/>
            <person name="Sun S."/>
            <person name="Syed K."/>
            <person name="Tsang A."/>
            <person name="Wiebenga A."/>
            <person name="Young D."/>
            <person name="Pisabarro A."/>
            <person name="Eastwood D.C."/>
            <person name="Martin F."/>
            <person name="Cullen D."/>
            <person name="Grigoriev I.V."/>
            <person name="Hibbett D.S."/>
        </authorList>
    </citation>
    <scope>NUCLEOTIDE SEQUENCE [LARGE SCALE GENOMIC DNA]</scope>
    <source>
        <strain evidence="7">TFB10046</strain>
    </source>
</reference>
<dbReference type="InterPro" id="IPR038765">
    <property type="entry name" value="Papain-like_cys_pep_sf"/>
</dbReference>
<protein>
    <recommendedName>
        <fullName evidence="5">Ubiquitin-like protease family profile domain-containing protein</fullName>
    </recommendedName>
</protein>
<evidence type="ECO:0000256" key="1">
    <source>
        <dbReference type="ARBA" id="ARBA00005234"/>
    </source>
</evidence>
<evidence type="ECO:0000256" key="4">
    <source>
        <dbReference type="SAM" id="MobiDB-lite"/>
    </source>
</evidence>
<keyword evidence="2" id="KW-0645">Protease</keyword>
<feature type="non-terminal residue" evidence="6">
    <location>
        <position position="1"/>
    </location>
</feature>
<dbReference type="GO" id="GO:0019783">
    <property type="term" value="F:ubiquitin-like protein peptidase activity"/>
    <property type="evidence" value="ECO:0007669"/>
    <property type="project" value="UniProtKB-ARBA"/>
</dbReference>